<feature type="compositionally biased region" description="Polar residues" evidence="1">
    <location>
        <begin position="238"/>
        <end position="255"/>
    </location>
</feature>
<evidence type="ECO:0000313" key="4">
    <source>
        <dbReference type="Proteomes" id="UP001054252"/>
    </source>
</evidence>
<accession>A0AAV5HZA6</accession>
<organism evidence="3 4">
    <name type="scientific">Rubroshorea leprosula</name>
    <dbReference type="NCBI Taxonomy" id="152421"/>
    <lineage>
        <taxon>Eukaryota</taxon>
        <taxon>Viridiplantae</taxon>
        <taxon>Streptophyta</taxon>
        <taxon>Embryophyta</taxon>
        <taxon>Tracheophyta</taxon>
        <taxon>Spermatophyta</taxon>
        <taxon>Magnoliopsida</taxon>
        <taxon>eudicotyledons</taxon>
        <taxon>Gunneridae</taxon>
        <taxon>Pentapetalae</taxon>
        <taxon>rosids</taxon>
        <taxon>malvids</taxon>
        <taxon>Malvales</taxon>
        <taxon>Dipterocarpaceae</taxon>
        <taxon>Rubroshorea</taxon>
    </lineage>
</organism>
<dbReference type="EMBL" id="BPVZ01000004">
    <property type="protein sequence ID" value="GKU90370.1"/>
    <property type="molecule type" value="Genomic_DNA"/>
</dbReference>
<dbReference type="InterPro" id="IPR043502">
    <property type="entry name" value="DNA/RNA_pol_sf"/>
</dbReference>
<feature type="compositionally biased region" description="Polar residues" evidence="1">
    <location>
        <begin position="215"/>
        <end position="225"/>
    </location>
</feature>
<protein>
    <recommendedName>
        <fullName evidence="2">Reverse transcriptase Ty1/copia-type domain-containing protein</fullName>
    </recommendedName>
</protein>
<proteinExistence type="predicted"/>
<evidence type="ECO:0000259" key="2">
    <source>
        <dbReference type="Pfam" id="PF07727"/>
    </source>
</evidence>
<dbReference type="SUPFAM" id="SSF56672">
    <property type="entry name" value="DNA/RNA polymerases"/>
    <property type="match status" value="1"/>
</dbReference>
<sequence>MRSFLKGRKLWRYITGDITLPQKVTGETDKKYVDRLEDWDSKNHQIITWFRNTSIPSIHLQFGRYETAKEVWDLLAARYTTSDLSSQYQLWEELHNLKQERGESITSFYAKMEAIWDQLALSEPTFNDTADIGKYIEYRDKMRLIQFLIVHGSKSSVVSLLVMFPSCVPSQHLPPCTCGIFVLVMPLLVSPSHRPPIFTNPSLELFPNDDAGSPNELSNDQTSMAPVSEDVSSADIAPTTNEIENPPVTSSSSHPTRVRNPPTYLQDYHYFSTLTSLHEPQSYKEASLDPLWRQAMQEELQALEKTGTWDLVDLPPDKTLVGCKWVYKIKTHSDGSVERYKARLVAKGFMQEYGIDYEETFAPVACLTTVRSLLAIAAVRKWKLFQMDVKNAFLNGDLEKEVYMKPPPGLTPSSNKGMVLLLIYVDDMIITGDDVLGIDELKQFLNHRFEMKDLGFLSYFLGLEVTSSDAGYLLSQMKYASDLISKADLTDSKTVSTPLEPNVKLTPLDGSPLPNPSRYRQLVGSLVYLTTTRPDIAYAVHVVSQFMAAPRSKIHYWLLSLSW</sequence>
<dbReference type="InterPro" id="IPR013103">
    <property type="entry name" value="RVT_2"/>
</dbReference>
<dbReference type="PANTHER" id="PTHR11439:SF461">
    <property type="entry name" value="OS10G0432200 PROTEIN"/>
    <property type="match status" value="1"/>
</dbReference>
<dbReference type="Pfam" id="PF07727">
    <property type="entry name" value="RVT_2"/>
    <property type="match status" value="2"/>
</dbReference>
<dbReference type="AlphaFoldDB" id="A0AAV5HZA6"/>
<feature type="domain" description="Reverse transcriptase Ty1/copia-type" evidence="2">
    <location>
        <begin position="308"/>
        <end position="415"/>
    </location>
</feature>
<keyword evidence="4" id="KW-1185">Reference proteome</keyword>
<dbReference type="Pfam" id="PF14223">
    <property type="entry name" value="Retrotran_gag_2"/>
    <property type="match status" value="1"/>
</dbReference>
<dbReference type="PANTHER" id="PTHR11439">
    <property type="entry name" value="GAG-POL-RELATED RETROTRANSPOSON"/>
    <property type="match status" value="1"/>
</dbReference>
<reference evidence="3 4" key="1">
    <citation type="journal article" date="2021" name="Commun. Biol.">
        <title>The genome of Shorea leprosula (Dipterocarpaceae) highlights the ecological relevance of drought in aseasonal tropical rainforests.</title>
        <authorList>
            <person name="Ng K.K.S."/>
            <person name="Kobayashi M.J."/>
            <person name="Fawcett J.A."/>
            <person name="Hatakeyama M."/>
            <person name="Paape T."/>
            <person name="Ng C.H."/>
            <person name="Ang C.C."/>
            <person name="Tnah L.H."/>
            <person name="Lee C.T."/>
            <person name="Nishiyama T."/>
            <person name="Sese J."/>
            <person name="O'Brien M.J."/>
            <person name="Copetti D."/>
            <person name="Mohd Noor M.I."/>
            <person name="Ong R.C."/>
            <person name="Putra M."/>
            <person name="Sireger I.Z."/>
            <person name="Indrioko S."/>
            <person name="Kosugi Y."/>
            <person name="Izuno A."/>
            <person name="Isagi Y."/>
            <person name="Lee S.L."/>
            <person name="Shimizu K.K."/>
        </authorList>
    </citation>
    <scope>NUCLEOTIDE SEQUENCE [LARGE SCALE GENOMIC DNA]</scope>
    <source>
        <strain evidence="3">214</strain>
    </source>
</reference>
<evidence type="ECO:0000313" key="3">
    <source>
        <dbReference type="EMBL" id="GKU90370.1"/>
    </source>
</evidence>
<feature type="region of interest" description="Disordered" evidence="1">
    <location>
        <begin position="204"/>
        <end position="259"/>
    </location>
</feature>
<comment type="caution">
    <text evidence="3">The sequence shown here is derived from an EMBL/GenBank/DDBJ whole genome shotgun (WGS) entry which is preliminary data.</text>
</comment>
<gene>
    <name evidence="3" type="ORF">SLEP1_g4371</name>
</gene>
<dbReference type="Proteomes" id="UP001054252">
    <property type="component" value="Unassembled WGS sequence"/>
</dbReference>
<evidence type="ECO:0000256" key="1">
    <source>
        <dbReference type="SAM" id="MobiDB-lite"/>
    </source>
</evidence>
<feature type="domain" description="Reverse transcriptase Ty1/copia-type" evidence="2">
    <location>
        <begin position="417"/>
        <end position="500"/>
    </location>
</feature>
<name>A0AAV5HZA6_9ROSI</name>